<evidence type="ECO:0000256" key="1">
    <source>
        <dbReference type="ARBA" id="ARBA00004141"/>
    </source>
</evidence>
<dbReference type="InterPro" id="IPR000276">
    <property type="entry name" value="GPCR_Rhodpsn"/>
</dbReference>
<dbReference type="PRINTS" id="PR00237">
    <property type="entry name" value="GPCRRHODOPSN"/>
</dbReference>
<accession>A0AAV4EFF7</accession>
<dbReference type="Proteomes" id="UP000762676">
    <property type="component" value="Unassembled WGS sequence"/>
</dbReference>
<evidence type="ECO:0000313" key="10">
    <source>
        <dbReference type="EMBL" id="GFR59828.1"/>
    </source>
</evidence>
<feature type="domain" description="G-protein coupled receptors family 1 profile" evidence="9">
    <location>
        <begin position="71"/>
        <end position="340"/>
    </location>
</feature>
<evidence type="ECO:0000256" key="3">
    <source>
        <dbReference type="ARBA" id="ARBA00022989"/>
    </source>
</evidence>
<keyword evidence="4" id="KW-0297">G-protein coupled receptor</keyword>
<dbReference type="GO" id="GO:0005886">
    <property type="term" value="C:plasma membrane"/>
    <property type="evidence" value="ECO:0007669"/>
    <property type="project" value="TreeGrafter"/>
</dbReference>
<keyword evidence="5 8" id="KW-0472">Membrane</keyword>
<feature type="transmembrane region" description="Helical" evidence="8">
    <location>
        <begin position="220"/>
        <end position="244"/>
    </location>
</feature>
<name>A0AAV4EFF7_9GAST</name>
<proteinExistence type="predicted"/>
<evidence type="ECO:0000313" key="11">
    <source>
        <dbReference type="Proteomes" id="UP000762676"/>
    </source>
</evidence>
<dbReference type="EMBL" id="BMAT01007205">
    <property type="protein sequence ID" value="GFR59828.1"/>
    <property type="molecule type" value="Genomic_DNA"/>
</dbReference>
<evidence type="ECO:0000256" key="8">
    <source>
        <dbReference type="SAM" id="Phobius"/>
    </source>
</evidence>
<keyword evidence="7" id="KW-0807">Transducer</keyword>
<reference evidence="10 11" key="1">
    <citation type="journal article" date="2021" name="Elife">
        <title>Chloroplast acquisition without the gene transfer in kleptoplastic sea slugs, Plakobranchus ocellatus.</title>
        <authorList>
            <person name="Maeda T."/>
            <person name="Takahashi S."/>
            <person name="Yoshida T."/>
            <person name="Shimamura S."/>
            <person name="Takaki Y."/>
            <person name="Nagai Y."/>
            <person name="Toyoda A."/>
            <person name="Suzuki Y."/>
            <person name="Arimoto A."/>
            <person name="Ishii H."/>
            <person name="Satoh N."/>
            <person name="Nishiyama T."/>
            <person name="Hasebe M."/>
            <person name="Maruyama T."/>
            <person name="Minagawa J."/>
            <person name="Obokata J."/>
            <person name="Shigenobu S."/>
        </authorList>
    </citation>
    <scope>NUCLEOTIDE SEQUENCE [LARGE SCALE GENOMIC DNA]</scope>
</reference>
<comment type="subcellular location">
    <subcellularLocation>
        <location evidence="1">Membrane</location>
        <topology evidence="1">Multi-pass membrane protein</topology>
    </subcellularLocation>
</comment>
<evidence type="ECO:0000256" key="2">
    <source>
        <dbReference type="ARBA" id="ARBA00022692"/>
    </source>
</evidence>
<feature type="transmembrane region" description="Helical" evidence="8">
    <location>
        <begin position="278"/>
        <end position="299"/>
    </location>
</feature>
<feature type="transmembrane region" description="Helical" evidence="8">
    <location>
        <begin position="55"/>
        <end position="79"/>
    </location>
</feature>
<dbReference type="InterPro" id="IPR017452">
    <property type="entry name" value="GPCR_Rhodpsn_7TM"/>
</dbReference>
<feature type="transmembrane region" description="Helical" evidence="8">
    <location>
        <begin position="319"/>
        <end position="343"/>
    </location>
</feature>
<feature type="transmembrane region" description="Helical" evidence="8">
    <location>
        <begin position="91"/>
        <end position="113"/>
    </location>
</feature>
<keyword evidence="6 10" id="KW-0675">Receptor</keyword>
<keyword evidence="3 8" id="KW-1133">Transmembrane helix</keyword>
<evidence type="ECO:0000256" key="6">
    <source>
        <dbReference type="ARBA" id="ARBA00023170"/>
    </source>
</evidence>
<dbReference type="PANTHER" id="PTHR24243">
    <property type="entry name" value="G-PROTEIN COUPLED RECEPTOR"/>
    <property type="match status" value="1"/>
</dbReference>
<dbReference type="SUPFAM" id="SSF81321">
    <property type="entry name" value="Family A G protein-coupled receptor-like"/>
    <property type="match status" value="1"/>
</dbReference>
<evidence type="ECO:0000259" key="9">
    <source>
        <dbReference type="PROSITE" id="PS50262"/>
    </source>
</evidence>
<dbReference type="GO" id="GO:0004930">
    <property type="term" value="F:G protein-coupled receptor activity"/>
    <property type="evidence" value="ECO:0007669"/>
    <property type="project" value="UniProtKB-KW"/>
</dbReference>
<gene>
    <name evidence="10" type="ORF">ElyMa_003516500</name>
</gene>
<dbReference type="PROSITE" id="PS50262">
    <property type="entry name" value="G_PROTEIN_RECEP_F1_2"/>
    <property type="match status" value="1"/>
</dbReference>
<feature type="transmembrane region" description="Helical" evidence="8">
    <location>
        <begin position="173"/>
        <end position="194"/>
    </location>
</feature>
<dbReference type="Pfam" id="PF00001">
    <property type="entry name" value="7tm_1"/>
    <property type="match status" value="1"/>
</dbReference>
<dbReference type="Gene3D" id="1.20.1070.10">
    <property type="entry name" value="Rhodopsin 7-helix transmembrane proteins"/>
    <property type="match status" value="1"/>
</dbReference>
<evidence type="ECO:0000256" key="5">
    <source>
        <dbReference type="ARBA" id="ARBA00023136"/>
    </source>
</evidence>
<evidence type="ECO:0000256" key="7">
    <source>
        <dbReference type="ARBA" id="ARBA00023224"/>
    </source>
</evidence>
<evidence type="ECO:0000256" key="4">
    <source>
        <dbReference type="ARBA" id="ARBA00023040"/>
    </source>
</evidence>
<keyword evidence="2 8" id="KW-0812">Transmembrane</keyword>
<keyword evidence="11" id="KW-1185">Reference proteome</keyword>
<organism evidence="10 11">
    <name type="scientific">Elysia marginata</name>
    <dbReference type="NCBI Taxonomy" id="1093978"/>
    <lineage>
        <taxon>Eukaryota</taxon>
        <taxon>Metazoa</taxon>
        <taxon>Spiralia</taxon>
        <taxon>Lophotrochozoa</taxon>
        <taxon>Mollusca</taxon>
        <taxon>Gastropoda</taxon>
        <taxon>Heterobranchia</taxon>
        <taxon>Euthyneura</taxon>
        <taxon>Panpulmonata</taxon>
        <taxon>Sacoglossa</taxon>
        <taxon>Placobranchoidea</taxon>
        <taxon>Plakobranchidae</taxon>
        <taxon>Elysia</taxon>
    </lineage>
</organism>
<sequence>MEDSHSTVTMSGLSTNSSQTLSYYNTSSSLDNTTKGNGSDVDSVHQEPMYQAAVLMIRIVFPTLVALGTVANCLVLLVLRRGAITTGNLSFFLAALAVVDTVFLYSSGAKTWIRAEWGVELLHISTWSCKAGLFVNHLSSSLSAWLVVLVAWQRWYTLSRPFQRCCPVERTRCGHLAFICLVLALALANSYVFITVKLYEESWGKRCAPKEQYKRLMGDVFPYLLMVLYSGLPSLLLILLNCLLARVLYMSRRSLLASGDTTRSSGGSRDAEHVRARYNHVTTMLLALSTSWLVLTAPLTVFKLLEGNHKTPQDKAKFIFLNVLFFVFLYINHSINFFLYCALIRGFRREVRTLSSKVAGVLGGCFRPCRSDCCQRRSRNSSNSVAVNISNHHHRVDGNGNTGSYVPLLYKHARLEQVGHVPQFGCSRT</sequence>
<dbReference type="PANTHER" id="PTHR24243:SF230">
    <property type="entry name" value="G-PROTEIN COUPLED RECEPTORS FAMILY 1 PROFILE DOMAIN-CONTAINING PROTEIN"/>
    <property type="match status" value="1"/>
</dbReference>
<feature type="transmembrane region" description="Helical" evidence="8">
    <location>
        <begin position="133"/>
        <end position="152"/>
    </location>
</feature>
<dbReference type="AlphaFoldDB" id="A0AAV4EFF7"/>
<comment type="caution">
    <text evidence="10">The sequence shown here is derived from an EMBL/GenBank/DDBJ whole genome shotgun (WGS) entry which is preliminary data.</text>
</comment>
<protein>
    <submittedName>
        <fullName evidence="10">FMRFamide receptor-like</fullName>
    </submittedName>
</protein>